<dbReference type="Pfam" id="PF08487">
    <property type="entry name" value="VIT"/>
    <property type="match status" value="1"/>
</dbReference>
<organism evidence="4 5">
    <name type="scientific">Colletotrichum sojae</name>
    <dbReference type="NCBI Taxonomy" id="2175907"/>
    <lineage>
        <taxon>Eukaryota</taxon>
        <taxon>Fungi</taxon>
        <taxon>Dikarya</taxon>
        <taxon>Ascomycota</taxon>
        <taxon>Pezizomycotina</taxon>
        <taxon>Sordariomycetes</taxon>
        <taxon>Hypocreomycetidae</taxon>
        <taxon>Glomerellales</taxon>
        <taxon>Glomerellaceae</taxon>
        <taxon>Colletotrichum</taxon>
        <taxon>Colletotrichum orchidearum species complex</taxon>
    </lineage>
</organism>
<dbReference type="EMBL" id="WIGN01000561">
    <property type="protein sequence ID" value="KAF6788483.1"/>
    <property type="molecule type" value="Genomic_DNA"/>
</dbReference>
<evidence type="ECO:0000313" key="4">
    <source>
        <dbReference type="EMBL" id="KAF6788483.1"/>
    </source>
</evidence>
<feature type="compositionally biased region" description="Basic residues" evidence="1">
    <location>
        <begin position="715"/>
        <end position="725"/>
    </location>
</feature>
<dbReference type="SMART" id="SM00609">
    <property type="entry name" value="VIT"/>
    <property type="match status" value="1"/>
</dbReference>
<dbReference type="InterPro" id="IPR013694">
    <property type="entry name" value="VIT"/>
</dbReference>
<keyword evidence="5" id="KW-1185">Reference proteome</keyword>
<feature type="compositionally biased region" description="Acidic residues" evidence="1">
    <location>
        <begin position="486"/>
        <end position="500"/>
    </location>
</feature>
<dbReference type="AlphaFoldDB" id="A0A8H6MIN7"/>
<feature type="region of interest" description="Disordered" evidence="1">
    <location>
        <begin position="483"/>
        <end position="561"/>
    </location>
</feature>
<evidence type="ECO:0000313" key="5">
    <source>
        <dbReference type="Proteomes" id="UP000652219"/>
    </source>
</evidence>
<feature type="region of interest" description="Disordered" evidence="1">
    <location>
        <begin position="689"/>
        <end position="762"/>
    </location>
</feature>
<gene>
    <name evidence="4" type="ORF">CSOJ01_14996</name>
</gene>
<dbReference type="PANTHER" id="PTHR45737">
    <property type="entry name" value="VON WILLEBRAND FACTOR A DOMAIN-CONTAINING PROTEIN 5A"/>
    <property type="match status" value="1"/>
</dbReference>
<protein>
    <submittedName>
        <fullName evidence="4">von willebrand domain containing protein</fullName>
    </submittedName>
</protein>
<dbReference type="InterPro" id="IPR002035">
    <property type="entry name" value="VWF_A"/>
</dbReference>
<feature type="domain" description="VWFA" evidence="2">
    <location>
        <begin position="295"/>
        <end position="465"/>
    </location>
</feature>
<dbReference type="Gene3D" id="3.40.50.410">
    <property type="entry name" value="von Willebrand factor, type A domain"/>
    <property type="match status" value="1"/>
</dbReference>
<name>A0A8H6MIN7_9PEZI</name>
<comment type="caution">
    <text evidence="4">The sequence shown here is derived from an EMBL/GenBank/DDBJ whole genome shotgun (WGS) entry which is preliminary data.</text>
</comment>
<sequence>MSHQHICGLYFLDAADRVGLFSTPRRIYLPTVSQAVHALIVGNTSRTTLTQTFSNPSDQNAIPELRFTFPLYAGVSVVDFTCTINNDRVIRGFVQERNTARKTYDRAVAKGETAGLLEQLPDASDVFTTTIGNVPADAEIKVDITYLGELKHDAEIDGIRFTIPTSIAPRHGSYPGQLLQNPKSVRGNGGIQIIVDAEMPAGSFVKSIQSPSHPIAVTVGSTSTMTTSNTPSLNLASATLSLGSAELDRDFIVQVVTSDASNPVAILETHPTDAHQQAIMATLVPKFRLNTTKPEVVFVCDRSGSMDDKIPDLKNALHIFMKSLPVGCMFNICSFGTQHSFLFESSRPYDQDTLSIATQHIESFASNYGGTHMHAPIEETFKRRHKDMDLEVFVLTDGEIWNQQDLFHLVNQHVEDSKGAIRLFALGVGRDASHSLIEGLARAGRGFAQSVSDQEKMSGKVVRMLKGALTPHVTDYSLEVKYHDDNDSETEPGDDFEIIDPEAPSNASELAKQEPKKTLSLFDPTVTDDDVEMQDSKPNDGTGTDRFSHVPSVKPPKILQAPSQIPPLFPYNRTTVYLLLSPDRALRHKTPESVIIRGTSPQGPLELQVPVVSVGKGETLHQLAAHKAVMELEEGRGWIYHAKSKDGERLEKKHPGRFTAMVEREAVRLGVKFQVGGKWCSFVAVEGNGDSTGDSSSQESSEGGPELGHGSVRARGNHLPRKSRKAVGSSGGGHFGRSSPATGGLFASPPPSQPGGLFASPQRAASPTIACANTSPGGFMGRPSAFGCVSSPGPVSDFSSMGYSPEPATSSVFGAPPAAPSGVSSFGSGLPSALGSEACQSFGRSTQQDAQPSFLMARPSPFAQQGSLFGSSSGPSQQNAQQASSLFGSSSTASQQNAQQSSSLFGGLGGAQPRTSLFATSTGMSQAPHESKLSTLVRLQHFRGFWAWSTELLEALGIVEDDVNRALVGTHTTATHTAKATALAVAFLRHKLITERDSWEMMESKALEWLNGEVGEAHALMLLSASEKLF</sequence>
<feature type="region of interest" description="Disordered" evidence="1">
    <location>
        <begin position="865"/>
        <end position="893"/>
    </location>
</feature>
<evidence type="ECO:0000259" key="2">
    <source>
        <dbReference type="PROSITE" id="PS50234"/>
    </source>
</evidence>
<dbReference type="Pfam" id="PF13768">
    <property type="entry name" value="VWA_3"/>
    <property type="match status" value="1"/>
</dbReference>
<feature type="compositionally biased region" description="Polar residues" evidence="1">
    <location>
        <begin position="865"/>
        <end position="879"/>
    </location>
</feature>
<evidence type="ECO:0000256" key="1">
    <source>
        <dbReference type="SAM" id="MobiDB-lite"/>
    </source>
</evidence>
<accession>A0A8H6MIN7</accession>
<dbReference type="PANTHER" id="PTHR45737:SF6">
    <property type="entry name" value="VON WILLEBRAND FACTOR A DOMAIN-CONTAINING PROTEIN 5A"/>
    <property type="match status" value="1"/>
</dbReference>
<dbReference type="PROSITE" id="PS51468">
    <property type="entry name" value="VIT"/>
    <property type="match status" value="1"/>
</dbReference>
<reference evidence="4 5" key="1">
    <citation type="journal article" date="2020" name="Phytopathology">
        <title>Genome Sequence Resources of Colletotrichum truncatum, C. plurivorum, C. musicola, and C. sojae: Four Species Pathogenic to Soybean (Glycine max).</title>
        <authorList>
            <person name="Rogerio F."/>
            <person name="Boufleur T.R."/>
            <person name="Ciampi-Guillardi M."/>
            <person name="Sukno S.A."/>
            <person name="Thon M.R."/>
            <person name="Massola Junior N.S."/>
            <person name="Baroncelli R."/>
        </authorList>
    </citation>
    <scope>NUCLEOTIDE SEQUENCE [LARGE SCALE GENOMIC DNA]</scope>
    <source>
        <strain evidence="4 5">LFN0009</strain>
    </source>
</reference>
<dbReference type="PROSITE" id="PS50234">
    <property type="entry name" value="VWFA"/>
    <property type="match status" value="1"/>
</dbReference>
<feature type="domain" description="VIT" evidence="3">
    <location>
        <begin position="15"/>
        <end position="148"/>
    </location>
</feature>
<evidence type="ECO:0000259" key="3">
    <source>
        <dbReference type="PROSITE" id="PS51468"/>
    </source>
</evidence>
<dbReference type="InterPro" id="IPR036465">
    <property type="entry name" value="vWFA_dom_sf"/>
</dbReference>
<dbReference type="SMART" id="SM00327">
    <property type="entry name" value="VWA"/>
    <property type="match status" value="1"/>
</dbReference>
<dbReference type="SUPFAM" id="SSF53300">
    <property type="entry name" value="vWA-like"/>
    <property type="match status" value="1"/>
</dbReference>
<dbReference type="Proteomes" id="UP000652219">
    <property type="component" value="Unassembled WGS sequence"/>
</dbReference>
<feature type="compositionally biased region" description="Low complexity" evidence="1">
    <location>
        <begin position="689"/>
        <end position="704"/>
    </location>
</feature>
<proteinExistence type="predicted"/>
<feature type="compositionally biased region" description="Low complexity" evidence="1">
    <location>
        <begin position="880"/>
        <end position="893"/>
    </location>
</feature>